<dbReference type="EMBL" id="RKHQ01000002">
    <property type="protein sequence ID" value="ROR93187.1"/>
    <property type="molecule type" value="Genomic_DNA"/>
</dbReference>
<keyword evidence="1" id="KW-0732">Signal</keyword>
<sequence length="99" mass="10776">MPVRKTLTSLVIGSTIALAIVTVPTVATAETSWVGGGYWDRGADNKDVWSFYDHATKVHKASTLGREGTKSSGWIQSGKRAISIQLVKLSGNRAYYDFK</sequence>
<dbReference type="AlphaFoldDB" id="A0A3N2D074"/>
<evidence type="ECO:0000313" key="3">
    <source>
        <dbReference type="Proteomes" id="UP000275356"/>
    </source>
</evidence>
<feature type="signal peptide" evidence="1">
    <location>
        <begin position="1"/>
        <end position="29"/>
    </location>
</feature>
<reference evidence="2 3" key="1">
    <citation type="submission" date="2018-11" db="EMBL/GenBank/DDBJ databases">
        <title>Sequencing the genomes of 1000 actinobacteria strains.</title>
        <authorList>
            <person name="Klenk H.-P."/>
        </authorList>
    </citation>
    <scope>NUCLEOTIDE SEQUENCE [LARGE SCALE GENOMIC DNA]</scope>
    <source>
        <strain evidence="2 3">DSM 13521</strain>
    </source>
</reference>
<keyword evidence="3" id="KW-1185">Reference proteome</keyword>
<comment type="caution">
    <text evidence="2">The sequence shown here is derived from an EMBL/GenBank/DDBJ whole genome shotgun (WGS) entry which is preliminary data.</text>
</comment>
<dbReference type="OrthoDB" id="4409666at2"/>
<protein>
    <submittedName>
        <fullName evidence="2">Lactococcin 972-like bacteriocin</fullName>
    </submittedName>
</protein>
<name>A0A3N2D074_9MICO</name>
<dbReference type="Proteomes" id="UP000275356">
    <property type="component" value="Unassembled WGS sequence"/>
</dbReference>
<gene>
    <name evidence="2" type="ORF">EDD28_2595</name>
</gene>
<feature type="chain" id="PRO_5018071234" evidence="1">
    <location>
        <begin position="30"/>
        <end position="99"/>
    </location>
</feature>
<dbReference type="Gene3D" id="2.60.40.2850">
    <property type="match status" value="1"/>
</dbReference>
<proteinExistence type="predicted"/>
<accession>A0A3N2D074</accession>
<organism evidence="2 3">
    <name type="scientific">Salana multivorans</name>
    <dbReference type="NCBI Taxonomy" id="120377"/>
    <lineage>
        <taxon>Bacteria</taxon>
        <taxon>Bacillati</taxon>
        <taxon>Actinomycetota</taxon>
        <taxon>Actinomycetes</taxon>
        <taxon>Micrococcales</taxon>
        <taxon>Beutenbergiaceae</taxon>
        <taxon>Salana</taxon>
    </lineage>
</organism>
<evidence type="ECO:0000256" key="1">
    <source>
        <dbReference type="SAM" id="SignalP"/>
    </source>
</evidence>
<dbReference type="InterPro" id="IPR006540">
    <property type="entry name" value="Lactococcin_972"/>
</dbReference>
<dbReference type="Pfam" id="PF09683">
    <property type="entry name" value="Lactococcin_972"/>
    <property type="match status" value="1"/>
</dbReference>
<evidence type="ECO:0000313" key="2">
    <source>
        <dbReference type="EMBL" id="ROR93187.1"/>
    </source>
</evidence>